<evidence type="ECO:0000256" key="2">
    <source>
        <dbReference type="ARBA" id="ARBA00010072"/>
    </source>
</evidence>
<feature type="domain" description="ABC transmembrane type-1" evidence="10">
    <location>
        <begin position="53"/>
        <end position="241"/>
    </location>
</feature>
<dbReference type="InterPro" id="IPR043429">
    <property type="entry name" value="ArtM/GltK/GlnP/TcyL/YhdX-like"/>
</dbReference>
<keyword evidence="6" id="KW-0029">Amino-acid transport</keyword>
<gene>
    <name evidence="11" type="ORF">BALAC2494_01446</name>
</gene>
<evidence type="ECO:0000259" key="10">
    <source>
        <dbReference type="PROSITE" id="PS50928"/>
    </source>
</evidence>
<evidence type="ECO:0000313" key="12">
    <source>
        <dbReference type="Proteomes" id="UP000008394"/>
    </source>
</evidence>
<dbReference type="Gene3D" id="1.10.3720.10">
    <property type="entry name" value="MetI-like"/>
    <property type="match status" value="1"/>
</dbReference>
<keyword evidence="7 9" id="KW-1133">Transmembrane helix</keyword>
<dbReference type="Proteomes" id="UP000008394">
    <property type="component" value="Chromosome"/>
</dbReference>
<accession>A0A806FHZ0</accession>
<feature type="transmembrane region" description="Helical" evidence="9">
    <location>
        <begin position="183"/>
        <end position="203"/>
    </location>
</feature>
<evidence type="ECO:0000256" key="3">
    <source>
        <dbReference type="ARBA" id="ARBA00022448"/>
    </source>
</evidence>
<dbReference type="NCBIfam" id="TIGR01726">
    <property type="entry name" value="HEQRo_perm_3TM"/>
    <property type="match status" value="1"/>
</dbReference>
<feature type="transmembrane region" description="Helical" evidence="9">
    <location>
        <begin position="223"/>
        <end position="244"/>
    </location>
</feature>
<comment type="subcellular location">
    <subcellularLocation>
        <location evidence="1 9">Cell membrane</location>
        <topology evidence="1 9">Multi-pass membrane protein</topology>
    </subcellularLocation>
</comment>
<keyword evidence="8 9" id="KW-0472">Membrane</keyword>
<feature type="transmembrane region" description="Helical" evidence="9">
    <location>
        <begin position="116"/>
        <end position="138"/>
    </location>
</feature>
<dbReference type="CDD" id="cd06261">
    <property type="entry name" value="TM_PBP2"/>
    <property type="match status" value="1"/>
</dbReference>
<evidence type="ECO:0000256" key="4">
    <source>
        <dbReference type="ARBA" id="ARBA00022475"/>
    </source>
</evidence>
<sequence>MAWRTRNVTHTRLAWRTAQPQPTNTAQTAAKGGPYMFDWAFVAKYAPFFVNGAWMTLFISVFGIALAILTGIICAAIETARIPVLRQITTVYIEVSRNTPLLVQLYFLYFGLPKMGFVWSAELCAIVGLGFLGGSYMAESMRAGLQSVPQIQRENAYMLGFNTWQTLTRVIVPQAVSISTPGIVANVIFLIKESSVVSAIALADVMYMAKDLMGMYYNTYEALFMLIVTYLIILLPISILGTWLERRFDYARR</sequence>
<proteinExistence type="inferred from homology"/>
<comment type="similarity">
    <text evidence="2">Belongs to the binding-protein-dependent transport system permease family. HisMQ subfamily.</text>
</comment>
<keyword evidence="5 9" id="KW-0812">Transmembrane</keyword>
<name>A0A806FHZ0_BIFAN</name>
<evidence type="ECO:0000256" key="9">
    <source>
        <dbReference type="RuleBase" id="RU363032"/>
    </source>
</evidence>
<dbReference type="KEGG" id="bnm:BALAC2494_01446"/>
<evidence type="ECO:0000256" key="6">
    <source>
        <dbReference type="ARBA" id="ARBA00022970"/>
    </source>
</evidence>
<dbReference type="GO" id="GO:0022857">
    <property type="term" value="F:transmembrane transporter activity"/>
    <property type="evidence" value="ECO:0007669"/>
    <property type="project" value="InterPro"/>
</dbReference>
<protein>
    <submittedName>
        <fullName evidence="11">Transporter</fullName>
    </submittedName>
</protein>
<organism evidence="11 12">
    <name type="scientific">Bifidobacterium animalis subsp. lactis CNCM I-2494</name>
    <dbReference type="NCBI Taxonomy" id="1042403"/>
    <lineage>
        <taxon>Bacteria</taxon>
        <taxon>Bacillati</taxon>
        <taxon>Actinomycetota</taxon>
        <taxon>Actinomycetes</taxon>
        <taxon>Bifidobacteriales</taxon>
        <taxon>Bifidobacteriaceae</taxon>
        <taxon>Bifidobacterium</taxon>
    </lineage>
</organism>
<feature type="transmembrane region" description="Helical" evidence="9">
    <location>
        <begin position="53"/>
        <end position="77"/>
    </location>
</feature>
<evidence type="ECO:0000256" key="1">
    <source>
        <dbReference type="ARBA" id="ARBA00004651"/>
    </source>
</evidence>
<dbReference type="Pfam" id="PF00528">
    <property type="entry name" value="BPD_transp_1"/>
    <property type="match status" value="1"/>
</dbReference>
<evidence type="ECO:0000256" key="8">
    <source>
        <dbReference type="ARBA" id="ARBA00023136"/>
    </source>
</evidence>
<dbReference type="InterPro" id="IPR010065">
    <property type="entry name" value="AA_ABC_transptr_permease_3TM"/>
</dbReference>
<dbReference type="GO" id="GO:0006865">
    <property type="term" value="P:amino acid transport"/>
    <property type="evidence" value="ECO:0007669"/>
    <property type="project" value="UniProtKB-KW"/>
</dbReference>
<keyword evidence="4" id="KW-1003">Cell membrane</keyword>
<dbReference type="PANTHER" id="PTHR30614">
    <property type="entry name" value="MEMBRANE COMPONENT OF AMINO ACID ABC TRANSPORTER"/>
    <property type="match status" value="1"/>
</dbReference>
<reference evidence="11 12" key="1">
    <citation type="journal article" date="2011" name="J. Bacteriol.">
        <title>Genome Sequence of the Probiotic Strain Bifidobacterium animalis subsp. lactis CNCM I-2494.</title>
        <authorList>
            <person name="Chervaux C."/>
            <person name="Grimaldi C."/>
            <person name="Bolotin A."/>
            <person name="Quinquis B."/>
            <person name="Legrain-Raspaud S."/>
            <person name="van Hylckama Vlieg J.E."/>
            <person name="Denariaz G."/>
            <person name="Smokvina T."/>
        </authorList>
    </citation>
    <scope>NUCLEOTIDE SEQUENCE [LARGE SCALE GENOMIC DNA]</scope>
    <source>
        <strain evidence="11 12">CNCM I-2494</strain>
    </source>
</reference>
<dbReference type="SUPFAM" id="SSF161098">
    <property type="entry name" value="MetI-like"/>
    <property type="match status" value="1"/>
</dbReference>
<dbReference type="PROSITE" id="PS50928">
    <property type="entry name" value="ABC_TM1"/>
    <property type="match status" value="1"/>
</dbReference>
<evidence type="ECO:0000256" key="5">
    <source>
        <dbReference type="ARBA" id="ARBA00022692"/>
    </source>
</evidence>
<evidence type="ECO:0000313" key="11">
    <source>
        <dbReference type="EMBL" id="AEK30735.1"/>
    </source>
</evidence>
<dbReference type="GO" id="GO:0043190">
    <property type="term" value="C:ATP-binding cassette (ABC) transporter complex"/>
    <property type="evidence" value="ECO:0007669"/>
    <property type="project" value="InterPro"/>
</dbReference>
<dbReference type="AlphaFoldDB" id="A0A806FHZ0"/>
<dbReference type="InterPro" id="IPR000515">
    <property type="entry name" value="MetI-like"/>
</dbReference>
<evidence type="ECO:0000256" key="7">
    <source>
        <dbReference type="ARBA" id="ARBA00022989"/>
    </source>
</evidence>
<keyword evidence="3 9" id="KW-0813">Transport</keyword>
<dbReference type="PANTHER" id="PTHR30614:SF37">
    <property type="entry name" value="AMINO-ACID ABC TRANSPORTER PERMEASE PROTEIN YHDX-RELATED"/>
    <property type="match status" value="1"/>
</dbReference>
<dbReference type="EMBL" id="CP002915">
    <property type="protein sequence ID" value="AEK30735.1"/>
    <property type="molecule type" value="Genomic_DNA"/>
</dbReference>
<dbReference type="InterPro" id="IPR035906">
    <property type="entry name" value="MetI-like_sf"/>
</dbReference>